<comment type="caution">
    <text evidence="1">The sequence shown here is derived from an EMBL/GenBank/DDBJ whole genome shotgun (WGS) entry which is preliminary data.</text>
</comment>
<proteinExistence type="predicted"/>
<reference evidence="1 2" key="1">
    <citation type="journal article" date="2022" name="Hortic Res">
        <title>A haplotype resolved chromosomal level avocado genome allows analysis of novel avocado genes.</title>
        <authorList>
            <person name="Nath O."/>
            <person name="Fletcher S.J."/>
            <person name="Hayward A."/>
            <person name="Shaw L.M."/>
            <person name="Masouleh A.K."/>
            <person name="Furtado A."/>
            <person name="Henry R.J."/>
            <person name="Mitter N."/>
        </authorList>
    </citation>
    <scope>NUCLEOTIDE SEQUENCE [LARGE SCALE GENOMIC DNA]</scope>
    <source>
        <strain evidence="2">cv. Hass</strain>
    </source>
</reference>
<dbReference type="Proteomes" id="UP001234297">
    <property type="component" value="Chromosome 8"/>
</dbReference>
<organism evidence="1 2">
    <name type="scientific">Persea americana</name>
    <name type="common">Avocado</name>
    <dbReference type="NCBI Taxonomy" id="3435"/>
    <lineage>
        <taxon>Eukaryota</taxon>
        <taxon>Viridiplantae</taxon>
        <taxon>Streptophyta</taxon>
        <taxon>Embryophyta</taxon>
        <taxon>Tracheophyta</taxon>
        <taxon>Spermatophyta</taxon>
        <taxon>Magnoliopsida</taxon>
        <taxon>Magnoliidae</taxon>
        <taxon>Laurales</taxon>
        <taxon>Lauraceae</taxon>
        <taxon>Persea</taxon>
    </lineage>
</organism>
<gene>
    <name evidence="1" type="ORF">MRB53_027389</name>
</gene>
<evidence type="ECO:0000313" key="1">
    <source>
        <dbReference type="EMBL" id="KAJ8634053.1"/>
    </source>
</evidence>
<name>A0ACC2LLH0_PERAE</name>
<keyword evidence="2" id="KW-1185">Reference proteome</keyword>
<sequence length="291" mass="33696">MGNMEDKAKASWWWDDHMSPKHSQWLQSTLSELHEKRVAILTLIQEEGESFAQPVEMYNERRMELVKMLEDFYISFRSLAESYDQLKSELMQSARSGSSASSNSMKPLLDLQSANKRGKGKYDDSKLEQPNSNPESVVEDPDIEFSNKTMDGVILVKTDDHHLNLNKIQIQDFEELNDGNDEKISGYDAGNGKFSNFEMTSFSDENMMWIQISELLQENLRQQAELIKRNEEKRETIRDLCLRLHRVMEENKALQQKCRGCYKIVNKHNPSSQMSRWKGMLLGKLWAGGST</sequence>
<protein>
    <submittedName>
        <fullName evidence="1">Uncharacterized protein</fullName>
    </submittedName>
</protein>
<evidence type="ECO:0000313" key="2">
    <source>
        <dbReference type="Proteomes" id="UP001234297"/>
    </source>
</evidence>
<dbReference type="EMBL" id="CM056816">
    <property type="protein sequence ID" value="KAJ8634053.1"/>
    <property type="molecule type" value="Genomic_DNA"/>
</dbReference>
<accession>A0ACC2LLH0</accession>